<feature type="compositionally biased region" description="Basic residues" evidence="10">
    <location>
        <begin position="234"/>
        <end position="253"/>
    </location>
</feature>
<comment type="similarity">
    <text evidence="2">Belongs to the translokin family.</text>
</comment>
<evidence type="ECO:0000256" key="2">
    <source>
        <dbReference type="ARBA" id="ARBA00008179"/>
    </source>
</evidence>
<evidence type="ECO:0000256" key="1">
    <source>
        <dbReference type="ARBA" id="ARBA00004300"/>
    </source>
</evidence>
<evidence type="ECO:0000256" key="3">
    <source>
        <dbReference type="ARBA" id="ARBA00022490"/>
    </source>
</evidence>
<sequence length="438" mass="49652">NSSESKNSFIGSFLQPPDKMLPEAVTSIESKKLAAVGGDRLYLHDNQAVMAAVKILQGKIHRLNLEKSQAEDKLCCLSTAAAQYKPLEHEPSRKNTAHQELMQQRKDVNVQLNEAQSRCSLLDKQLDYMRKMVSSAELEKTMFLRQQAQLQKAEDPNQLELHTKLQKLEMLEKEYLKLAATQRVVEDKIKDLEEKLHKEEHLRKLIQDKTVLLQTGFEINRILMSSVTSENKPKKANGKKKKNKKKNTTMKKVHPSQLLVKAGELPFVAGKVTTSGISGCGALSKLISSSSTSPTAPRSFSDLLFALQDELGQTSFEHQELLKKIQENQDSRSHGGLEQERDCLVKWMEIKGKQIPKLKEHQATMQKLKRKTQKLKRGAAHVKLKCGDQKKANEIAVTMRESMSKSCPVPRSRNSLQLLRSVQKLQSTLNKDDIMWEQ</sequence>
<evidence type="ECO:0000256" key="9">
    <source>
        <dbReference type="SAM" id="Coils"/>
    </source>
</evidence>
<dbReference type="InterPro" id="IPR024957">
    <property type="entry name" value="Cep57_MT-bd_dom"/>
</dbReference>
<keyword evidence="6" id="KW-0206">Cytoskeleton</keyword>
<dbReference type="Pfam" id="PF14073">
    <property type="entry name" value="Cep57_CLD"/>
    <property type="match status" value="1"/>
</dbReference>
<dbReference type="GO" id="GO:0042802">
    <property type="term" value="F:identical protein binding"/>
    <property type="evidence" value="ECO:0007669"/>
    <property type="project" value="InterPro"/>
</dbReference>
<gene>
    <name evidence="13" type="primary">Cep57l1</name>
    <name evidence="13" type="ORF">CENUNI_R07920</name>
</gene>
<comment type="caution">
    <text evidence="13">The sequence shown here is derived from an EMBL/GenBank/DDBJ whole genome shotgun (WGS) entry which is preliminary data.</text>
</comment>
<evidence type="ECO:0000256" key="4">
    <source>
        <dbReference type="ARBA" id="ARBA00022701"/>
    </source>
</evidence>
<feature type="domain" description="Cep57 centrosome localisation" evidence="12">
    <location>
        <begin position="48"/>
        <end position="224"/>
    </location>
</feature>
<reference evidence="13 14" key="1">
    <citation type="submission" date="2019-09" db="EMBL/GenBank/DDBJ databases">
        <title>Bird 10,000 Genomes (B10K) Project - Family phase.</title>
        <authorList>
            <person name="Zhang G."/>
        </authorList>
    </citation>
    <scope>NUCLEOTIDE SEQUENCE [LARGE SCALE GENOMIC DNA]</scope>
    <source>
        <strain evidence="13">B10K-DU-017-25</strain>
        <tissue evidence="13">Mixed tissue sample</tissue>
    </source>
</reference>
<feature type="non-terminal residue" evidence="13">
    <location>
        <position position="1"/>
    </location>
</feature>
<dbReference type="Pfam" id="PF06657">
    <property type="entry name" value="Cep57_MT_bd"/>
    <property type="match status" value="1"/>
</dbReference>
<dbReference type="GO" id="GO:0005874">
    <property type="term" value="C:microtubule"/>
    <property type="evidence" value="ECO:0007669"/>
    <property type="project" value="UniProtKB-KW"/>
</dbReference>
<evidence type="ECO:0000256" key="10">
    <source>
        <dbReference type="SAM" id="MobiDB-lite"/>
    </source>
</evidence>
<protein>
    <recommendedName>
        <fullName evidence="7">Centrosomal protein 57kDa-like protein 1</fullName>
    </recommendedName>
    <alternativeName>
        <fullName evidence="8">Cep57-related protein</fullName>
    </alternativeName>
</protein>
<feature type="coiled-coil region" evidence="9">
    <location>
        <begin position="182"/>
        <end position="209"/>
    </location>
</feature>
<dbReference type="GO" id="GO:0008017">
    <property type="term" value="F:microtubule binding"/>
    <property type="evidence" value="ECO:0007669"/>
    <property type="project" value="InterPro"/>
</dbReference>
<evidence type="ECO:0000259" key="12">
    <source>
        <dbReference type="Pfam" id="PF14073"/>
    </source>
</evidence>
<keyword evidence="4" id="KW-0493">Microtubule</keyword>
<keyword evidence="14" id="KW-1185">Reference proteome</keyword>
<accession>A0A7K4ZIE4</accession>
<evidence type="ECO:0000256" key="5">
    <source>
        <dbReference type="ARBA" id="ARBA00023054"/>
    </source>
</evidence>
<dbReference type="Gene3D" id="1.20.58.90">
    <property type="match status" value="1"/>
</dbReference>
<evidence type="ECO:0000259" key="11">
    <source>
        <dbReference type="Pfam" id="PF06657"/>
    </source>
</evidence>
<dbReference type="GO" id="GO:0043015">
    <property type="term" value="F:gamma-tubulin binding"/>
    <property type="evidence" value="ECO:0007669"/>
    <property type="project" value="InterPro"/>
</dbReference>
<proteinExistence type="inferred from homology"/>
<dbReference type="PANTHER" id="PTHR19336:SF10">
    <property type="entry name" value="CENTROSOMAL PROTEIN CEP57L1"/>
    <property type="match status" value="1"/>
</dbReference>
<evidence type="ECO:0000256" key="8">
    <source>
        <dbReference type="ARBA" id="ARBA00042578"/>
    </source>
</evidence>
<keyword evidence="3" id="KW-0963">Cytoplasm</keyword>
<evidence type="ECO:0000256" key="7">
    <source>
        <dbReference type="ARBA" id="ARBA00041218"/>
    </source>
</evidence>
<organism evidence="13 14">
    <name type="scientific">Centropus unirufus</name>
    <dbReference type="NCBI Taxonomy" id="1118519"/>
    <lineage>
        <taxon>Eukaryota</taxon>
        <taxon>Metazoa</taxon>
        <taxon>Chordata</taxon>
        <taxon>Craniata</taxon>
        <taxon>Vertebrata</taxon>
        <taxon>Euteleostomi</taxon>
        <taxon>Archelosauria</taxon>
        <taxon>Archosauria</taxon>
        <taxon>Dinosauria</taxon>
        <taxon>Saurischia</taxon>
        <taxon>Theropoda</taxon>
        <taxon>Coelurosauria</taxon>
        <taxon>Aves</taxon>
        <taxon>Neognathae</taxon>
        <taxon>Neoaves</taxon>
        <taxon>Otidimorphae</taxon>
        <taxon>Cuculiformes</taxon>
        <taxon>Centropidae</taxon>
        <taxon>Centropus</taxon>
    </lineage>
</organism>
<dbReference type="GO" id="GO:0005813">
    <property type="term" value="C:centrosome"/>
    <property type="evidence" value="ECO:0007669"/>
    <property type="project" value="UniProtKB-SubCell"/>
</dbReference>
<keyword evidence="5 9" id="KW-0175">Coiled coil</keyword>
<dbReference type="AlphaFoldDB" id="A0A7K4ZIE4"/>
<dbReference type="EMBL" id="VYZI01000050">
    <property type="protein sequence ID" value="NWR71019.1"/>
    <property type="molecule type" value="Genomic_DNA"/>
</dbReference>
<dbReference type="PANTHER" id="PTHR19336">
    <property type="entry name" value="UNCHARACTERIZED DUF1167"/>
    <property type="match status" value="1"/>
</dbReference>
<comment type="subcellular location">
    <subcellularLocation>
        <location evidence="1">Cytoplasm</location>
        <location evidence="1">Cytoskeleton</location>
        <location evidence="1">Microtubule organizing center</location>
        <location evidence="1">Centrosome</location>
    </subcellularLocation>
</comment>
<evidence type="ECO:0000313" key="13">
    <source>
        <dbReference type="EMBL" id="NWR71019.1"/>
    </source>
</evidence>
<feature type="non-terminal residue" evidence="13">
    <location>
        <position position="438"/>
    </location>
</feature>
<name>A0A7K4ZIE4_9AVES</name>
<dbReference type="Proteomes" id="UP000517892">
    <property type="component" value="Unassembled WGS sequence"/>
</dbReference>
<dbReference type="InterPro" id="IPR025913">
    <property type="entry name" value="Cep57_CLD"/>
</dbReference>
<feature type="region of interest" description="Disordered" evidence="10">
    <location>
        <begin position="228"/>
        <end position="253"/>
    </location>
</feature>
<feature type="domain" description="Cep57 centrosome microtubule-binding" evidence="11">
    <location>
        <begin position="295"/>
        <end position="361"/>
    </location>
</feature>
<evidence type="ECO:0000256" key="6">
    <source>
        <dbReference type="ARBA" id="ARBA00023212"/>
    </source>
</evidence>
<evidence type="ECO:0000313" key="14">
    <source>
        <dbReference type="Proteomes" id="UP000517892"/>
    </source>
</evidence>
<dbReference type="InterPro" id="IPR051756">
    <property type="entry name" value="Centrosomal_MT-associated"/>
</dbReference>
<dbReference type="OrthoDB" id="76453at2759"/>